<dbReference type="AlphaFoldDB" id="A0A8J3K7B5"/>
<feature type="domain" description="TY-Chap N-terminal" evidence="1">
    <location>
        <begin position="3"/>
        <end position="116"/>
    </location>
</feature>
<name>A0A8J3K7B5_9ACTN</name>
<keyword evidence="3" id="KW-1185">Reference proteome</keyword>
<evidence type="ECO:0000313" key="3">
    <source>
        <dbReference type="Proteomes" id="UP000619293"/>
    </source>
</evidence>
<evidence type="ECO:0000259" key="1">
    <source>
        <dbReference type="Pfam" id="PF22552"/>
    </source>
</evidence>
<dbReference type="Proteomes" id="UP000619293">
    <property type="component" value="Unassembled WGS sequence"/>
</dbReference>
<dbReference type="InterPro" id="IPR054344">
    <property type="entry name" value="TY-Chap_N"/>
</dbReference>
<proteinExistence type="predicted"/>
<dbReference type="RefSeq" id="WP_191841864.1">
    <property type="nucleotide sequence ID" value="NZ_BAAALB010000016.1"/>
</dbReference>
<reference evidence="2 3" key="1">
    <citation type="submission" date="2021-01" db="EMBL/GenBank/DDBJ databases">
        <title>Whole genome shotgun sequence of Catellatospora chokoriensis NBRC 107358.</title>
        <authorList>
            <person name="Komaki H."/>
            <person name="Tamura T."/>
        </authorList>
    </citation>
    <scope>NUCLEOTIDE SEQUENCE [LARGE SCALE GENOMIC DNA]</scope>
    <source>
        <strain evidence="2 3">NBRC 107358</strain>
    </source>
</reference>
<gene>
    <name evidence="2" type="ORF">Cch02nite_49920</name>
</gene>
<comment type="caution">
    <text evidence="2">The sequence shown here is derived from an EMBL/GenBank/DDBJ whole genome shotgun (WGS) entry which is preliminary data.</text>
</comment>
<evidence type="ECO:0000313" key="2">
    <source>
        <dbReference type="EMBL" id="GIF91548.1"/>
    </source>
</evidence>
<sequence length="139" mass="15309">MSDWNDFAGRLRRDLADLADEDIVVLVYGVGGVQFAQTPRLLLTEAITGPVHAPPVPEQQYAALVALGWSPPDVPHYTNWHLELPWPATSAQYDATTSRFVQTLRDVLNVPSPSDLAIKAWNDNTHKPLDLAIALSISQ</sequence>
<organism evidence="2 3">
    <name type="scientific">Catellatospora chokoriensis</name>
    <dbReference type="NCBI Taxonomy" id="310353"/>
    <lineage>
        <taxon>Bacteria</taxon>
        <taxon>Bacillati</taxon>
        <taxon>Actinomycetota</taxon>
        <taxon>Actinomycetes</taxon>
        <taxon>Micromonosporales</taxon>
        <taxon>Micromonosporaceae</taxon>
        <taxon>Catellatospora</taxon>
    </lineage>
</organism>
<accession>A0A8J3K7B5</accession>
<dbReference type="EMBL" id="BONG01000033">
    <property type="protein sequence ID" value="GIF91548.1"/>
    <property type="molecule type" value="Genomic_DNA"/>
</dbReference>
<dbReference type="Pfam" id="PF22552">
    <property type="entry name" value="TY-Chap3"/>
    <property type="match status" value="1"/>
</dbReference>
<protein>
    <recommendedName>
        <fullName evidence="1">TY-Chap N-terminal domain-containing protein</fullName>
    </recommendedName>
</protein>